<organism evidence="5 6">
    <name type="scientific">Antrihabitans stalagmiti</name>
    <dbReference type="NCBI Taxonomy" id="2799499"/>
    <lineage>
        <taxon>Bacteria</taxon>
        <taxon>Bacillati</taxon>
        <taxon>Actinomycetota</taxon>
        <taxon>Actinomycetes</taxon>
        <taxon>Mycobacteriales</taxon>
        <taxon>Nocardiaceae</taxon>
        <taxon>Antrihabitans</taxon>
    </lineage>
</organism>
<evidence type="ECO:0000256" key="2">
    <source>
        <dbReference type="ARBA" id="ARBA00023125"/>
    </source>
</evidence>
<dbReference type="PRINTS" id="PR00032">
    <property type="entry name" value="HTHARAC"/>
</dbReference>
<accession>A0A934NV31</accession>
<name>A0A934NV31_9NOCA</name>
<dbReference type="PANTHER" id="PTHR43280">
    <property type="entry name" value="ARAC-FAMILY TRANSCRIPTIONAL REGULATOR"/>
    <property type="match status" value="1"/>
</dbReference>
<dbReference type="InterPro" id="IPR020449">
    <property type="entry name" value="Tscrpt_reg_AraC-type_HTH"/>
</dbReference>
<keyword evidence="6" id="KW-1185">Reference proteome</keyword>
<proteinExistence type="predicted"/>
<dbReference type="InterPro" id="IPR009057">
    <property type="entry name" value="Homeodomain-like_sf"/>
</dbReference>
<dbReference type="InterPro" id="IPR018060">
    <property type="entry name" value="HTH_AraC"/>
</dbReference>
<reference evidence="5" key="1">
    <citation type="submission" date="2020-12" db="EMBL/GenBank/DDBJ databases">
        <title>Antrihabitans popcorni sp. nov. and Antrihabitans auranticaus sp. nov., isolated from a larva cave.</title>
        <authorList>
            <person name="Lee S.D."/>
            <person name="Kim I.S."/>
        </authorList>
    </citation>
    <scope>NUCLEOTIDE SEQUENCE</scope>
    <source>
        <strain evidence="5">YC3-6</strain>
    </source>
</reference>
<dbReference type="GO" id="GO:0043565">
    <property type="term" value="F:sequence-specific DNA binding"/>
    <property type="evidence" value="ECO:0007669"/>
    <property type="project" value="InterPro"/>
</dbReference>
<dbReference type="PROSITE" id="PS00041">
    <property type="entry name" value="HTH_ARAC_FAMILY_1"/>
    <property type="match status" value="1"/>
</dbReference>
<dbReference type="Gene3D" id="1.10.10.60">
    <property type="entry name" value="Homeodomain-like"/>
    <property type="match status" value="1"/>
</dbReference>
<dbReference type="InterPro" id="IPR018062">
    <property type="entry name" value="HTH_AraC-typ_CS"/>
</dbReference>
<dbReference type="SUPFAM" id="SSF46689">
    <property type="entry name" value="Homeodomain-like"/>
    <property type="match status" value="1"/>
</dbReference>
<feature type="domain" description="HTH araC/xylS-type" evidence="4">
    <location>
        <begin position="1"/>
        <end position="92"/>
    </location>
</feature>
<sequence length="104" mass="11694">MTDTELSAETIAAAHNISVRYLYKITANAEFTLAQWITNQRLLAARAELANPTSAYRSVAMIARTWGFTNPAHFSRRFRDAFGSTPREWRTLALGDRASDTNDL</sequence>
<evidence type="ECO:0000259" key="4">
    <source>
        <dbReference type="PROSITE" id="PS01124"/>
    </source>
</evidence>
<evidence type="ECO:0000313" key="5">
    <source>
        <dbReference type="EMBL" id="MBJ8341961.1"/>
    </source>
</evidence>
<dbReference type="EMBL" id="JAEMNV010000009">
    <property type="protein sequence ID" value="MBJ8341961.1"/>
    <property type="molecule type" value="Genomic_DNA"/>
</dbReference>
<dbReference type="PANTHER" id="PTHR43280:SF31">
    <property type="entry name" value="TRANSCRIPTIONAL REGULATORY PROTEIN"/>
    <property type="match status" value="1"/>
</dbReference>
<protein>
    <submittedName>
        <fullName evidence="5">Helix-turn-helix domain-containing protein</fullName>
    </submittedName>
</protein>
<dbReference type="Proteomes" id="UP000655868">
    <property type="component" value="Unassembled WGS sequence"/>
</dbReference>
<evidence type="ECO:0000256" key="1">
    <source>
        <dbReference type="ARBA" id="ARBA00023015"/>
    </source>
</evidence>
<dbReference type="GO" id="GO:0003700">
    <property type="term" value="F:DNA-binding transcription factor activity"/>
    <property type="evidence" value="ECO:0007669"/>
    <property type="project" value="InterPro"/>
</dbReference>
<dbReference type="RefSeq" id="WP_199707104.1">
    <property type="nucleotide sequence ID" value="NZ_JAEMNV010000009.1"/>
</dbReference>
<evidence type="ECO:0000313" key="6">
    <source>
        <dbReference type="Proteomes" id="UP000655868"/>
    </source>
</evidence>
<evidence type="ECO:0000256" key="3">
    <source>
        <dbReference type="ARBA" id="ARBA00023163"/>
    </source>
</evidence>
<dbReference type="Pfam" id="PF12833">
    <property type="entry name" value="HTH_18"/>
    <property type="match status" value="1"/>
</dbReference>
<dbReference type="PROSITE" id="PS01124">
    <property type="entry name" value="HTH_ARAC_FAMILY_2"/>
    <property type="match status" value="1"/>
</dbReference>
<keyword evidence="3" id="KW-0804">Transcription</keyword>
<dbReference type="SMART" id="SM00342">
    <property type="entry name" value="HTH_ARAC"/>
    <property type="match status" value="1"/>
</dbReference>
<keyword evidence="1" id="KW-0805">Transcription regulation</keyword>
<gene>
    <name evidence="5" type="ORF">JGU71_24035</name>
</gene>
<comment type="caution">
    <text evidence="5">The sequence shown here is derived from an EMBL/GenBank/DDBJ whole genome shotgun (WGS) entry which is preliminary data.</text>
</comment>
<dbReference type="AlphaFoldDB" id="A0A934NV31"/>
<keyword evidence="2" id="KW-0238">DNA-binding</keyword>